<name>A0A0B1TGF3_OESDE</name>
<dbReference type="OrthoDB" id="6132182at2759"/>
<gene>
    <name evidence="1" type="ORF">OESDEN_03696</name>
</gene>
<sequence length="111" mass="12395">MQHHQIFTSIDSANAEANRKKVALPPGFEGKLGKAIAAEFAPIASSIYQCMDLQCLCTYLRGLAAPNGQCTLPNGQTLRKAIRKEYRMMSDDERQRYHAAVQALKQVHFSQ</sequence>
<protein>
    <submittedName>
        <fullName evidence="1">Uncharacterized protein</fullName>
    </submittedName>
</protein>
<dbReference type="SUPFAM" id="SSF48056">
    <property type="entry name" value="Di-copper centre-containing domain"/>
    <property type="match status" value="1"/>
</dbReference>
<dbReference type="Gene3D" id="1.10.1280.10">
    <property type="entry name" value="Di-copper center containing domain from catechol oxidase"/>
    <property type="match status" value="1"/>
</dbReference>
<organism evidence="1 2">
    <name type="scientific">Oesophagostomum dentatum</name>
    <name type="common">Nodular worm</name>
    <dbReference type="NCBI Taxonomy" id="61180"/>
    <lineage>
        <taxon>Eukaryota</taxon>
        <taxon>Metazoa</taxon>
        <taxon>Ecdysozoa</taxon>
        <taxon>Nematoda</taxon>
        <taxon>Chromadorea</taxon>
        <taxon>Rhabditida</taxon>
        <taxon>Rhabditina</taxon>
        <taxon>Rhabditomorpha</taxon>
        <taxon>Strongyloidea</taxon>
        <taxon>Strongylidae</taxon>
        <taxon>Oesophagostomum</taxon>
    </lineage>
</organism>
<dbReference type="InterPro" id="IPR008922">
    <property type="entry name" value="Di-copper_centre_dom_sf"/>
</dbReference>
<dbReference type="CDD" id="cd00084">
    <property type="entry name" value="HMG-box_SF"/>
    <property type="match status" value="1"/>
</dbReference>
<evidence type="ECO:0000313" key="2">
    <source>
        <dbReference type="Proteomes" id="UP000053660"/>
    </source>
</evidence>
<proteinExistence type="predicted"/>
<dbReference type="Proteomes" id="UP000053660">
    <property type="component" value="Unassembled WGS sequence"/>
</dbReference>
<dbReference type="AlphaFoldDB" id="A0A0B1TGF3"/>
<dbReference type="EMBL" id="KN549692">
    <property type="protein sequence ID" value="KHJ96344.1"/>
    <property type="molecule type" value="Genomic_DNA"/>
</dbReference>
<evidence type="ECO:0000313" key="1">
    <source>
        <dbReference type="EMBL" id="KHJ96344.1"/>
    </source>
</evidence>
<reference evidence="1 2" key="1">
    <citation type="submission" date="2014-03" db="EMBL/GenBank/DDBJ databases">
        <title>Draft genome of the hookworm Oesophagostomum dentatum.</title>
        <authorList>
            <person name="Mitreva M."/>
        </authorList>
    </citation>
    <scope>NUCLEOTIDE SEQUENCE [LARGE SCALE GENOMIC DNA]</scope>
    <source>
        <strain evidence="1 2">OD-Hann</strain>
    </source>
</reference>
<accession>A0A0B1TGF3</accession>
<keyword evidence="2" id="KW-1185">Reference proteome</keyword>